<organism evidence="10 11">
    <name type="scientific">Massilia suwonensis</name>
    <dbReference type="NCBI Taxonomy" id="648895"/>
    <lineage>
        <taxon>Bacteria</taxon>
        <taxon>Pseudomonadati</taxon>
        <taxon>Pseudomonadota</taxon>
        <taxon>Betaproteobacteria</taxon>
        <taxon>Burkholderiales</taxon>
        <taxon>Oxalobacteraceae</taxon>
        <taxon>Telluria group</taxon>
        <taxon>Massilia</taxon>
    </lineage>
</organism>
<feature type="domain" description="CusB-like beta-barrel" evidence="7">
    <location>
        <begin position="266"/>
        <end position="341"/>
    </location>
</feature>
<evidence type="ECO:0000256" key="5">
    <source>
        <dbReference type="SAM" id="Phobius"/>
    </source>
</evidence>
<dbReference type="Gene3D" id="1.10.287.470">
    <property type="entry name" value="Helix hairpin bin"/>
    <property type="match status" value="1"/>
</dbReference>
<dbReference type="InterPro" id="IPR006143">
    <property type="entry name" value="RND_pump_MFP"/>
</dbReference>
<protein>
    <submittedName>
        <fullName evidence="10">Efflux RND transporter periplasmic adaptor subunit</fullName>
    </submittedName>
</protein>
<dbReference type="Pfam" id="PF25954">
    <property type="entry name" value="Beta-barrel_RND_2"/>
    <property type="match status" value="1"/>
</dbReference>
<dbReference type="RefSeq" id="WP_379751806.1">
    <property type="nucleotide sequence ID" value="NZ_JBHSMR010000004.1"/>
</dbReference>
<dbReference type="Pfam" id="PF25975">
    <property type="entry name" value="CzcB_C"/>
    <property type="match status" value="1"/>
</dbReference>
<comment type="caution">
    <text evidence="10">The sequence shown here is derived from an EMBL/GenBank/DDBJ whole genome shotgun (WGS) entry which is preliminary data.</text>
</comment>
<dbReference type="InterPro" id="IPR051909">
    <property type="entry name" value="MFP_Cation_Efflux"/>
</dbReference>
<dbReference type="PANTHER" id="PTHR30097:SF4">
    <property type="entry name" value="SLR6042 PROTEIN"/>
    <property type="match status" value="1"/>
</dbReference>
<evidence type="ECO:0000256" key="1">
    <source>
        <dbReference type="ARBA" id="ARBA00009477"/>
    </source>
</evidence>
<keyword evidence="5" id="KW-1133">Transmembrane helix</keyword>
<proteinExistence type="inferred from homology"/>
<dbReference type="Pfam" id="PF25973">
    <property type="entry name" value="BSH_CzcB"/>
    <property type="match status" value="1"/>
</dbReference>
<accession>A0ABW0MJW6</accession>
<feature type="region of interest" description="Disordered" evidence="4">
    <location>
        <begin position="40"/>
        <end position="82"/>
    </location>
</feature>
<evidence type="ECO:0000313" key="10">
    <source>
        <dbReference type="EMBL" id="MFC5477171.1"/>
    </source>
</evidence>
<keyword evidence="2" id="KW-0813">Transport</keyword>
<dbReference type="InterPro" id="IPR058649">
    <property type="entry name" value="CzcB_C"/>
</dbReference>
<dbReference type="InterPro" id="IPR058647">
    <property type="entry name" value="BSH_CzcB-like"/>
</dbReference>
<dbReference type="PANTHER" id="PTHR30097">
    <property type="entry name" value="CATION EFFLUX SYSTEM PROTEIN CUSB"/>
    <property type="match status" value="1"/>
</dbReference>
<dbReference type="Pfam" id="PF25893">
    <property type="entry name" value="HH_CzcB"/>
    <property type="match status" value="1"/>
</dbReference>
<dbReference type="Gene3D" id="2.40.30.170">
    <property type="match status" value="1"/>
</dbReference>
<dbReference type="EMBL" id="JBHSMR010000004">
    <property type="protein sequence ID" value="MFC5477171.1"/>
    <property type="molecule type" value="Genomic_DNA"/>
</dbReference>
<gene>
    <name evidence="10" type="ORF">ACFPQ5_03150</name>
</gene>
<evidence type="ECO:0000256" key="3">
    <source>
        <dbReference type="SAM" id="Coils"/>
    </source>
</evidence>
<evidence type="ECO:0000256" key="4">
    <source>
        <dbReference type="SAM" id="MobiDB-lite"/>
    </source>
</evidence>
<dbReference type="Gene3D" id="2.40.420.20">
    <property type="match status" value="1"/>
</dbReference>
<dbReference type="SUPFAM" id="SSF111369">
    <property type="entry name" value="HlyD-like secretion proteins"/>
    <property type="match status" value="1"/>
</dbReference>
<feature type="domain" description="CzcB-like C-terminal circularly permuted SH3-like" evidence="9">
    <location>
        <begin position="348"/>
        <end position="408"/>
    </location>
</feature>
<reference evidence="11" key="1">
    <citation type="journal article" date="2019" name="Int. J. Syst. Evol. Microbiol.">
        <title>The Global Catalogue of Microorganisms (GCM) 10K type strain sequencing project: providing services to taxonomists for standard genome sequencing and annotation.</title>
        <authorList>
            <consortium name="The Broad Institute Genomics Platform"/>
            <consortium name="The Broad Institute Genome Sequencing Center for Infectious Disease"/>
            <person name="Wu L."/>
            <person name="Ma J."/>
        </authorList>
    </citation>
    <scope>NUCLEOTIDE SEQUENCE [LARGE SCALE GENOMIC DNA]</scope>
    <source>
        <strain evidence="11">CCUG 43111</strain>
    </source>
</reference>
<sequence length="420" mass="44122">MKFNIDKKSIFSVLAVVAVGIVLALAIIFWKKDAPAAEGASEHAEETAEKSASKKGSHAETKEGGQADAKEGGHADDKPGFVKMTPQQIQGAGILTTRAAAASVDTAVILPGEVRFNEDRTAHVVPRVAGVVESVFASLGENVKKGQPLAVIASAELAELRSTALAADKRLGFARVTYEREKKLWEDKISAQQDYLQAEQAYREAQIEAQSARSKLTALGAGSSSGAINRYELRAPFNAVVVEKHLAQGEAVKEDANAFILSDLSKVWVEIVVSAKDLPFVRVGQNVTIRPASGTESVTGKVSYVGSLLGEQTRTATARVVIDNPGLAWRPGLFVNVSLVRGSKNAAVTVAADAVQTIEGKTVVFVKAAEGFQAQPVTIGASDGKITEIVGGLSAGAEYVATGSYVVKAEQGKGSAEHED</sequence>
<dbReference type="InterPro" id="IPR058792">
    <property type="entry name" value="Beta-barrel_RND_2"/>
</dbReference>
<dbReference type="InterPro" id="IPR058648">
    <property type="entry name" value="HH_CzcB-like"/>
</dbReference>
<evidence type="ECO:0000256" key="2">
    <source>
        <dbReference type="ARBA" id="ARBA00022448"/>
    </source>
</evidence>
<dbReference type="Proteomes" id="UP001596101">
    <property type="component" value="Unassembled WGS sequence"/>
</dbReference>
<evidence type="ECO:0000259" key="7">
    <source>
        <dbReference type="Pfam" id="PF25954"/>
    </source>
</evidence>
<evidence type="ECO:0000259" key="9">
    <source>
        <dbReference type="Pfam" id="PF25975"/>
    </source>
</evidence>
<evidence type="ECO:0000259" key="8">
    <source>
        <dbReference type="Pfam" id="PF25973"/>
    </source>
</evidence>
<keyword evidence="5" id="KW-0812">Transmembrane</keyword>
<feature type="coiled-coil region" evidence="3">
    <location>
        <begin position="188"/>
        <end position="215"/>
    </location>
</feature>
<evidence type="ECO:0000259" key="6">
    <source>
        <dbReference type="Pfam" id="PF25893"/>
    </source>
</evidence>
<feature type="domain" description="CzcB-like barrel-sandwich hybrid" evidence="8">
    <location>
        <begin position="120"/>
        <end position="263"/>
    </location>
</feature>
<evidence type="ECO:0000313" key="11">
    <source>
        <dbReference type="Proteomes" id="UP001596101"/>
    </source>
</evidence>
<comment type="similarity">
    <text evidence="1">Belongs to the membrane fusion protein (MFP) (TC 8.A.1) family.</text>
</comment>
<name>A0ABW0MJW6_9BURK</name>
<keyword evidence="5" id="KW-0472">Membrane</keyword>
<keyword evidence="3" id="KW-0175">Coiled coil</keyword>
<feature type="compositionally biased region" description="Basic and acidic residues" evidence="4">
    <location>
        <begin position="40"/>
        <end position="80"/>
    </location>
</feature>
<dbReference type="NCBIfam" id="TIGR01730">
    <property type="entry name" value="RND_mfp"/>
    <property type="match status" value="1"/>
</dbReference>
<keyword evidence="11" id="KW-1185">Reference proteome</keyword>
<feature type="transmembrane region" description="Helical" evidence="5">
    <location>
        <begin position="12"/>
        <end position="30"/>
    </location>
</feature>
<feature type="domain" description="CzcB-like alpha-helical hairpin" evidence="6">
    <location>
        <begin position="159"/>
        <end position="218"/>
    </location>
</feature>